<evidence type="ECO:0000313" key="4">
    <source>
        <dbReference type="EnsemblMetazoa" id="tetur32g01190.1"/>
    </source>
</evidence>
<evidence type="ECO:0000259" key="3">
    <source>
        <dbReference type="Pfam" id="PF16002"/>
    </source>
</evidence>
<dbReference type="OMA" id="NHDIQRR"/>
<reference evidence="4" key="2">
    <citation type="submission" date="2015-06" db="UniProtKB">
        <authorList>
            <consortium name="EnsemblMetazoa"/>
        </authorList>
    </citation>
    <scope>IDENTIFICATION</scope>
</reference>
<accession>T1L1X6</accession>
<feature type="domain" description="Headcase N-terminal" evidence="2">
    <location>
        <begin position="56"/>
        <end position="155"/>
    </location>
</feature>
<feature type="compositionally biased region" description="Low complexity" evidence="1">
    <location>
        <begin position="254"/>
        <end position="264"/>
    </location>
</feature>
<dbReference type="KEGG" id="tut:107369518"/>
<organism evidence="4 5">
    <name type="scientific">Tetranychus urticae</name>
    <name type="common">Two-spotted spider mite</name>
    <dbReference type="NCBI Taxonomy" id="32264"/>
    <lineage>
        <taxon>Eukaryota</taxon>
        <taxon>Metazoa</taxon>
        <taxon>Ecdysozoa</taxon>
        <taxon>Arthropoda</taxon>
        <taxon>Chelicerata</taxon>
        <taxon>Arachnida</taxon>
        <taxon>Acari</taxon>
        <taxon>Acariformes</taxon>
        <taxon>Trombidiformes</taxon>
        <taxon>Prostigmata</taxon>
        <taxon>Eleutherengona</taxon>
        <taxon>Raphignathae</taxon>
        <taxon>Tetranychoidea</taxon>
        <taxon>Tetranychidae</taxon>
        <taxon>Tetranychus</taxon>
    </lineage>
</organism>
<feature type="region of interest" description="Disordered" evidence="1">
    <location>
        <begin position="195"/>
        <end position="267"/>
    </location>
</feature>
<dbReference type="AlphaFoldDB" id="T1L1X6"/>
<dbReference type="OrthoDB" id="10012848at2759"/>
<feature type="domain" description="Headcase middle" evidence="3">
    <location>
        <begin position="313"/>
        <end position="508"/>
    </location>
</feature>
<evidence type="ECO:0000259" key="2">
    <source>
        <dbReference type="Pfam" id="PF15353"/>
    </source>
</evidence>
<dbReference type="eggNOG" id="KOG3816">
    <property type="taxonomic scope" value="Eukaryota"/>
</dbReference>
<dbReference type="Pfam" id="PF15353">
    <property type="entry name" value="HECA_N"/>
    <property type="match status" value="1"/>
</dbReference>
<name>T1L1X6_TETUR</name>
<dbReference type="STRING" id="32264.T1L1X6"/>
<feature type="compositionally biased region" description="Basic residues" evidence="1">
    <location>
        <begin position="168"/>
        <end position="177"/>
    </location>
</feature>
<feature type="compositionally biased region" description="Polar residues" evidence="1">
    <location>
        <begin position="195"/>
        <end position="229"/>
    </location>
</feature>
<dbReference type="InterPro" id="IPR026066">
    <property type="entry name" value="Headcase"/>
</dbReference>
<dbReference type="EnsemblMetazoa" id="tetur32g01190.1">
    <property type="protein sequence ID" value="tetur32g01190.1"/>
    <property type="gene ID" value="tetur32g01190"/>
</dbReference>
<dbReference type="EMBL" id="CAEY01000922">
    <property type="status" value="NOT_ANNOTATED_CDS"/>
    <property type="molecule type" value="Genomic_DNA"/>
</dbReference>
<dbReference type="InterPro" id="IPR031947">
    <property type="entry name" value="Headcase_mid"/>
</dbReference>
<dbReference type="Pfam" id="PF16002">
    <property type="entry name" value="Headcase"/>
    <property type="match status" value="1"/>
</dbReference>
<dbReference type="Proteomes" id="UP000015104">
    <property type="component" value="Unassembled WGS sequence"/>
</dbReference>
<dbReference type="PANTHER" id="PTHR13425">
    <property type="entry name" value="HEADCASE PROTEIN"/>
    <property type="match status" value="1"/>
</dbReference>
<evidence type="ECO:0000313" key="5">
    <source>
        <dbReference type="Proteomes" id="UP000015104"/>
    </source>
</evidence>
<dbReference type="HOGENOM" id="CLU_027672_0_0_1"/>
<evidence type="ECO:0000256" key="1">
    <source>
        <dbReference type="SAM" id="MobiDB-lite"/>
    </source>
</evidence>
<dbReference type="InterPro" id="IPR054537">
    <property type="entry name" value="HECA_N"/>
</dbReference>
<sequence>MPQRGKHHGAEPVEVDCGHSEIEGGKHGHHHHNNNNNYAYVHKDYTGDSKDPNLTKCCVPTNCNLNQPIRMEDLNDCVKVICNNENCNQGRYMHKSCFEDFQATVLTYLRSTGRARSWSEKQRLQNLWTKKGYDLAYKACGCKCGKGHLRKDLDWTAPVATSPEETGKKKKNRKKKANDKPSLIISTAMSISNGSNKHHVSISTGNNNCSSNNMASGGAVNSSSPSNGSALPISRLRTSSMSSTGSGVSGASGGTSPPVSGSESLSPGFLDQSAFMKKFFGAGEQQHGSFAAPFPHHQQSHPHHSHFHDSGRRERRGSGSIFCRRQDYSSFNNLPKHKINSYHIKMEDDHGNDETRNFILSTLSANRMNRVSCIMCHTSMMIFDKYPLIDGTFFLSPTQHSKGAVLTTVEGKNQYLNAVCMSCLEGWNSTLKCRSCSTCWTGSHLILGSMYSYDIFAAVPCCTDRLRCNNCKNLVISPDHGLQFFSHYSNAIACGHCGTVDFHFAKPLQIIYNRTGRE</sequence>
<reference evidence="5" key="1">
    <citation type="submission" date="2011-08" db="EMBL/GenBank/DDBJ databases">
        <authorList>
            <person name="Rombauts S."/>
        </authorList>
    </citation>
    <scope>NUCLEOTIDE SEQUENCE</scope>
    <source>
        <strain evidence="5">London</strain>
    </source>
</reference>
<dbReference type="PANTHER" id="PTHR13425:SF3">
    <property type="entry name" value="HEADCASE PROTEIN HOMOLOG"/>
    <property type="match status" value="1"/>
</dbReference>
<feature type="region of interest" description="Disordered" evidence="1">
    <location>
        <begin position="160"/>
        <end position="183"/>
    </location>
</feature>
<feature type="region of interest" description="Disordered" evidence="1">
    <location>
        <begin position="295"/>
        <end position="316"/>
    </location>
</feature>
<keyword evidence="5" id="KW-1185">Reference proteome</keyword>
<proteinExistence type="predicted"/>
<protein>
    <submittedName>
        <fullName evidence="4">Uncharacterized protein</fullName>
    </submittedName>
</protein>
<gene>
    <name evidence="4" type="primary">107369518</name>
</gene>